<dbReference type="InterPro" id="IPR041657">
    <property type="entry name" value="HTH_17"/>
</dbReference>
<dbReference type="AlphaFoldDB" id="A0A1Y2J7Q3"/>
<comment type="caution">
    <text evidence="2">The sequence shown here is derived from an EMBL/GenBank/DDBJ whole genome shotgun (WGS) entry which is preliminary data.</text>
</comment>
<protein>
    <recommendedName>
        <fullName evidence="1">Helix-turn-helix domain-containing protein</fullName>
    </recommendedName>
</protein>
<gene>
    <name evidence="2" type="ORF">BSZ19_46975</name>
</gene>
<evidence type="ECO:0000313" key="2">
    <source>
        <dbReference type="EMBL" id="OSJ22138.1"/>
    </source>
</evidence>
<sequence length="63" mass="6871">MTEKALTISVPEAGQRYFGLSRNAAYAAADRGEIPTIKIGRLLKVPVKALEQMLDNPRKTEAA</sequence>
<dbReference type="RefSeq" id="WP_085405428.1">
    <property type="nucleotide sequence ID" value="NZ_NAFL01000286.1"/>
</dbReference>
<dbReference type="EMBL" id="NAFL01000286">
    <property type="protein sequence ID" value="OSJ22138.1"/>
    <property type="molecule type" value="Genomic_DNA"/>
</dbReference>
<reference evidence="2 3" key="1">
    <citation type="submission" date="2017-03" db="EMBL/GenBank/DDBJ databases">
        <title>Whole genome sequences of fourteen strains of Bradyrhizobium canariense and one strain of Bradyrhizobium japonicum isolated from Lupinus (Papilionoideae: Genisteae) species in Algeria.</title>
        <authorList>
            <person name="Crovadore J."/>
            <person name="Chekireb D."/>
            <person name="Brachmann A."/>
            <person name="Chablais R."/>
            <person name="Cochard B."/>
            <person name="Lefort F."/>
        </authorList>
    </citation>
    <scope>NUCLEOTIDE SEQUENCE [LARGE SCALE GENOMIC DNA]</scope>
    <source>
        <strain evidence="2 3">UBMA197</strain>
    </source>
</reference>
<proteinExistence type="predicted"/>
<evidence type="ECO:0000313" key="3">
    <source>
        <dbReference type="Proteomes" id="UP000193335"/>
    </source>
</evidence>
<dbReference type="Pfam" id="PF12728">
    <property type="entry name" value="HTH_17"/>
    <property type="match status" value="1"/>
</dbReference>
<feature type="domain" description="Helix-turn-helix" evidence="1">
    <location>
        <begin position="11"/>
        <end position="55"/>
    </location>
</feature>
<dbReference type="Proteomes" id="UP000193335">
    <property type="component" value="Unassembled WGS sequence"/>
</dbReference>
<accession>A0A1Y2J7Q3</accession>
<evidence type="ECO:0000259" key="1">
    <source>
        <dbReference type="Pfam" id="PF12728"/>
    </source>
</evidence>
<organism evidence="2 3">
    <name type="scientific">Bradyrhizobium japonicum</name>
    <dbReference type="NCBI Taxonomy" id="375"/>
    <lineage>
        <taxon>Bacteria</taxon>
        <taxon>Pseudomonadati</taxon>
        <taxon>Pseudomonadota</taxon>
        <taxon>Alphaproteobacteria</taxon>
        <taxon>Hyphomicrobiales</taxon>
        <taxon>Nitrobacteraceae</taxon>
        <taxon>Bradyrhizobium</taxon>
    </lineage>
</organism>
<name>A0A1Y2J7Q3_BRAJP</name>